<dbReference type="PANTHER" id="PTHR43194:SF5">
    <property type="entry name" value="PIMELOYL-[ACYL-CARRIER PROTEIN] METHYL ESTER ESTERASE"/>
    <property type="match status" value="1"/>
</dbReference>
<evidence type="ECO:0000313" key="3">
    <source>
        <dbReference type="EMBL" id="CAE0785802.1"/>
    </source>
</evidence>
<proteinExistence type="predicted"/>
<reference evidence="3" key="1">
    <citation type="submission" date="2021-01" db="EMBL/GenBank/DDBJ databases">
        <authorList>
            <person name="Corre E."/>
            <person name="Pelletier E."/>
            <person name="Niang G."/>
            <person name="Scheremetjew M."/>
            <person name="Finn R."/>
            <person name="Kale V."/>
            <person name="Holt S."/>
            <person name="Cochrane G."/>
            <person name="Meng A."/>
            <person name="Brown T."/>
            <person name="Cohen L."/>
        </authorList>
    </citation>
    <scope>NUCLEOTIDE SEQUENCE</scope>
    <source>
        <strain evidence="3">CCMP645</strain>
    </source>
</reference>
<dbReference type="AlphaFoldDB" id="A0A7S4FBI2"/>
<name>A0A7S4FBI2_CHRCT</name>
<evidence type="ECO:0000259" key="2">
    <source>
        <dbReference type="Pfam" id="PF12146"/>
    </source>
</evidence>
<accession>A0A7S4FBI2</accession>
<dbReference type="SUPFAM" id="SSF53474">
    <property type="entry name" value="alpha/beta-Hydrolases"/>
    <property type="match status" value="1"/>
</dbReference>
<feature type="region of interest" description="Disordered" evidence="1">
    <location>
        <begin position="1"/>
        <end position="26"/>
    </location>
</feature>
<dbReference type="EMBL" id="HBIZ01062196">
    <property type="protein sequence ID" value="CAE0785802.1"/>
    <property type="molecule type" value="Transcribed_RNA"/>
</dbReference>
<organism evidence="3">
    <name type="scientific">Chrysotila carterae</name>
    <name type="common">Marine alga</name>
    <name type="synonym">Syracosphaera carterae</name>
    <dbReference type="NCBI Taxonomy" id="13221"/>
    <lineage>
        <taxon>Eukaryota</taxon>
        <taxon>Haptista</taxon>
        <taxon>Haptophyta</taxon>
        <taxon>Prymnesiophyceae</taxon>
        <taxon>Isochrysidales</taxon>
        <taxon>Isochrysidaceae</taxon>
        <taxon>Chrysotila</taxon>
    </lineage>
</organism>
<feature type="compositionally biased region" description="Basic and acidic residues" evidence="1">
    <location>
        <begin position="389"/>
        <end position="399"/>
    </location>
</feature>
<dbReference type="InterPro" id="IPR050228">
    <property type="entry name" value="Carboxylesterase_BioH"/>
</dbReference>
<gene>
    <name evidence="3" type="ORF">PCAR00345_LOCUS38510</name>
</gene>
<dbReference type="Pfam" id="PF12146">
    <property type="entry name" value="Hydrolase_4"/>
    <property type="match status" value="1"/>
</dbReference>
<dbReference type="PANTHER" id="PTHR43194">
    <property type="entry name" value="HYDROLASE ALPHA/BETA FOLD FAMILY"/>
    <property type="match status" value="1"/>
</dbReference>
<dbReference type="Gene3D" id="3.40.50.1820">
    <property type="entry name" value="alpha/beta hydrolase"/>
    <property type="match status" value="1"/>
</dbReference>
<sequence length="399" mass="43409">MRLEQAKFQASPIHPPHSYSAVTSGPARTVDAPPNVDALFAFYGCKPAGQFLQFARGTTHYIFEPPYNAVAGASDASTSTAASPRRIAVCAHGIGTSTSVYETIATRLRRCGYHVLRYDFLGHGWSVGETVWMRYDADLFIEQLQTLLDHVLLDHERVDCFVGHSTGAVVGVVACMQLARQIDNLVLISPVLWKNAPLTVQIADRCPQLVWRGLQGVLKPLRLGAQAYLENTDAAFAKDAAGRYLYPEAHATARAFNTRLLRSHPHIDGAIAGITFFFFNQDNLPRWRAAFASLGERSTQPRRAALLWGTRDVVVAYDKHAAEAVAMGRPGRFSLLALRDLGHDSLVENPEAVADAVQRCLQPSHTALAEAPGLATRSSGGADAGASSGERREAPRSRL</sequence>
<feature type="compositionally biased region" description="Low complexity" evidence="1">
    <location>
        <begin position="378"/>
        <end position="388"/>
    </location>
</feature>
<dbReference type="InterPro" id="IPR022742">
    <property type="entry name" value="Hydrolase_4"/>
</dbReference>
<feature type="region of interest" description="Disordered" evidence="1">
    <location>
        <begin position="368"/>
        <end position="399"/>
    </location>
</feature>
<protein>
    <recommendedName>
        <fullName evidence="2">Serine aminopeptidase S33 domain-containing protein</fullName>
    </recommendedName>
</protein>
<feature type="domain" description="Serine aminopeptidase S33" evidence="2">
    <location>
        <begin position="83"/>
        <end position="223"/>
    </location>
</feature>
<evidence type="ECO:0000256" key="1">
    <source>
        <dbReference type="SAM" id="MobiDB-lite"/>
    </source>
</evidence>
<dbReference type="InterPro" id="IPR029058">
    <property type="entry name" value="AB_hydrolase_fold"/>
</dbReference>